<protein>
    <submittedName>
        <fullName evidence="2">Uncharacterized protein</fullName>
    </submittedName>
</protein>
<feature type="region of interest" description="Disordered" evidence="1">
    <location>
        <begin position="69"/>
        <end position="90"/>
    </location>
</feature>
<evidence type="ECO:0000313" key="3">
    <source>
        <dbReference type="Proteomes" id="UP001085076"/>
    </source>
</evidence>
<evidence type="ECO:0000313" key="2">
    <source>
        <dbReference type="EMBL" id="KAJ0982576.1"/>
    </source>
</evidence>
<dbReference type="AlphaFoldDB" id="A0A9D5HN55"/>
<gene>
    <name evidence="2" type="ORF">J5N97_010831</name>
</gene>
<evidence type="ECO:0000256" key="1">
    <source>
        <dbReference type="SAM" id="MobiDB-lite"/>
    </source>
</evidence>
<dbReference type="EMBL" id="JAGGNH010000002">
    <property type="protein sequence ID" value="KAJ0982576.1"/>
    <property type="molecule type" value="Genomic_DNA"/>
</dbReference>
<feature type="compositionally biased region" description="Polar residues" evidence="1">
    <location>
        <begin position="239"/>
        <end position="249"/>
    </location>
</feature>
<feature type="compositionally biased region" description="Basic and acidic residues" evidence="1">
    <location>
        <begin position="74"/>
        <end position="84"/>
    </location>
</feature>
<proteinExistence type="predicted"/>
<accession>A0A9D5HN55</accession>
<keyword evidence="3" id="KW-1185">Reference proteome</keyword>
<comment type="caution">
    <text evidence="2">The sequence shown here is derived from an EMBL/GenBank/DDBJ whole genome shotgun (WGS) entry which is preliminary data.</text>
</comment>
<feature type="region of interest" description="Disordered" evidence="1">
    <location>
        <begin position="232"/>
        <end position="262"/>
    </location>
</feature>
<dbReference type="Proteomes" id="UP001085076">
    <property type="component" value="Miscellaneous, Linkage group lg02"/>
</dbReference>
<reference evidence="2" key="1">
    <citation type="submission" date="2021-03" db="EMBL/GenBank/DDBJ databases">
        <authorList>
            <person name="Li Z."/>
            <person name="Yang C."/>
        </authorList>
    </citation>
    <scope>NUCLEOTIDE SEQUENCE</scope>
    <source>
        <strain evidence="2">Dzin_1.0</strain>
        <tissue evidence="2">Leaf</tissue>
    </source>
</reference>
<organism evidence="2 3">
    <name type="scientific">Dioscorea zingiberensis</name>
    <dbReference type="NCBI Taxonomy" id="325984"/>
    <lineage>
        <taxon>Eukaryota</taxon>
        <taxon>Viridiplantae</taxon>
        <taxon>Streptophyta</taxon>
        <taxon>Embryophyta</taxon>
        <taxon>Tracheophyta</taxon>
        <taxon>Spermatophyta</taxon>
        <taxon>Magnoliopsida</taxon>
        <taxon>Liliopsida</taxon>
        <taxon>Dioscoreales</taxon>
        <taxon>Dioscoreaceae</taxon>
        <taxon>Dioscorea</taxon>
    </lineage>
</organism>
<feature type="region of interest" description="Disordered" evidence="1">
    <location>
        <begin position="284"/>
        <end position="314"/>
    </location>
</feature>
<sequence length="314" mass="32135">MKAAVPQQVIQTQPLQESQLSQPTCNFLMVAPTLPGVPVSSSLLSAVAPLALKTNGSFDGNKPVMVNLSSGSISKEDSKREKATSHPSPGCNAIQIGQTGTTQVISGNAAGAGSSETQLMAVPMTFFVPMISNSSTSCSVAVTNTSVALISPMPIPVDATRSCLSGSPSQALNLSRLTPPLVAIQKGTQPTVPEAHTNSVRATAIAAGARIASPTAAASIIKAIQAKTPIHIKARESSPARSTSPSDLGSSVPKPSALTTDTTMVQNAPVQSDMPMDAYNELMNEGLNADKAASASDSPGMDFTDASNDDEMTC</sequence>
<name>A0A9D5HN55_9LILI</name>
<reference evidence="2" key="2">
    <citation type="journal article" date="2022" name="Hortic Res">
        <title>The genome of Dioscorea zingiberensis sheds light on the biosynthesis, origin and evolution of the medicinally important diosgenin saponins.</title>
        <authorList>
            <person name="Li Y."/>
            <person name="Tan C."/>
            <person name="Li Z."/>
            <person name="Guo J."/>
            <person name="Li S."/>
            <person name="Chen X."/>
            <person name="Wang C."/>
            <person name="Dai X."/>
            <person name="Yang H."/>
            <person name="Song W."/>
            <person name="Hou L."/>
            <person name="Xu J."/>
            <person name="Tong Z."/>
            <person name="Xu A."/>
            <person name="Yuan X."/>
            <person name="Wang W."/>
            <person name="Yang Q."/>
            <person name="Chen L."/>
            <person name="Sun Z."/>
            <person name="Wang K."/>
            <person name="Pan B."/>
            <person name="Chen J."/>
            <person name="Bao Y."/>
            <person name="Liu F."/>
            <person name="Qi X."/>
            <person name="Gang D.R."/>
            <person name="Wen J."/>
            <person name="Li J."/>
        </authorList>
    </citation>
    <scope>NUCLEOTIDE SEQUENCE</scope>
    <source>
        <strain evidence="2">Dzin_1.0</strain>
    </source>
</reference>